<evidence type="ECO:0008006" key="3">
    <source>
        <dbReference type="Google" id="ProtNLM"/>
    </source>
</evidence>
<gene>
    <name evidence="1" type="ORF">GXP69_05865</name>
</gene>
<organism evidence="1 2">
    <name type="scientific">Pontibacter burrus</name>
    <dbReference type="NCBI Taxonomy" id="2704466"/>
    <lineage>
        <taxon>Bacteria</taxon>
        <taxon>Pseudomonadati</taxon>
        <taxon>Bacteroidota</taxon>
        <taxon>Cytophagia</taxon>
        <taxon>Cytophagales</taxon>
        <taxon>Hymenobacteraceae</taxon>
        <taxon>Pontibacter</taxon>
    </lineage>
</organism>
<dbReference type="Pfam" id="PF19570">
    <property type="entry name" value="DUF6088"/>
    <property type="match status" value="1"/>
</dbReference>
<accession>A0A6B3LJQ4</accession>
<name>A0A6B3LJQ4_9BACT</name>
<dbReference type="Proteomes" id="UP000474777">
    <property type="component" value="Unassembled WGS sequence"/>
</dbReference>
<dbReference type="EMBL" id="JAAGWD010000002">
    <property type="protein sequence ID" value="NEM97212.1"/>
    <property type="molecule type" value="Genomic_DNA"/>
</dbReference>
<sequence length="241" mass="27576">MNVAEKIEKKIGRMEEGLTFKYEQLGISKEEYSAATKATERLIRKGLIKRVSKGVFYKPKKSRFGELKPREEELLKPYLFEGNKRVGYITGNSLYNRMGLTTQVSNTIKIASRSKRISTKLGKVEVKPLKSYVDINDKNYYLLEILDALKDFKIIPDLDKKSGIKLMQSRIQKLDPKEKKTLIKYALEYPPRVRAFLGAIMSVNSKGEDILSLKESLNPLTSYNLGIDDAILPTASQWFIE</sequence>
<dbReference type="AlphaFoldDB" id="A0A6B3LJQ4"/>
<dbReference type="RefSeq" id="WP_163913390.1">
    <property type="nucleotide sequence ID" value="NZ_JAAGWD010000002.1"/>
</dbReference>
<evidence type="ECO:0000313" key="1">
    <source>
        <dbReference type="EMBL" id="NEM97212.1"/>
    </source>
</evidence>
<dbReference type="InterPro" id="IPR045738">
    <property type="entry name" value="DUF6088"/>
</dbReference>
<keyword evidence="2" id="KW-1185">Reference proteome</keyword>
<proteinExistence type="predicted"/>
<comment type="caution">
    <text evidence="1">The sequence shown here is derived from an EMBL/GenBank/DDBJ whole genome shotgun (WGS) entry which is preliminary data.</text>
</comment>
<evidence type="ECO:0000313" key="2">
    <source>
        <dbReference type="Proteomes" id="UP000474777"/>
    </source>
</evidence>
<protein>
    <recommendedName>
        <fullName evidence="3">AbiEi antitoxin C-terminal domain-containing protein</fullName>
    </recommendedName>
</protein>
<reference evidence="1 2" key="1">
    <citation type="submission" date="2020-02" db="EMBL/GenBank/DDBJ databases">
        <authorList>
            <person name="Kim M.K."/>
        </authorList>
    </citation>
    <scope>NUCLEOTIDE SEQUENCE [LARGE SCALE GENOMIC DNA]</scope>
    <source>
        <strain evidence="1 2">BT327</strain>
    </source>
</reference>